<keyword evidence="4" id="KW-1185">Reference proteome</keyword>
<dbReference type="EMBL" id="ADAS02000029">
    <property type="protein sequence ID" value="OAV95429.1"/>
    <property type="molecule type" value="Genomic_DNA"/>
</dbReference>
<dbReference type="Proteomes" id="UP000005240">
    <property type="component" value="Unassembled WGS sequence"/>
</dbReference>
<name>A0A180GSR4_PUCT1</name>
<evidence type="ECO:0000313" key="2">
    <source>
        <dbReference type="EMBL" id="OAV95429.1"/>
    </source>
</evidence>
<proteinExistence type="predicted"/>
<feature type="region of interest" description="Disordered" evidence="1">
    <location>
        <begin position="122"/>
        <end position="141"/>
    </location>
</feature>
<evidence type="ECO:0000313" key="4">
    <source>
        <dbReference type="Proteomes" id="UP000005240"/>
    </source>
</evidence>
<feature type="region of interest" description="Disordered" evidence="1">
    <location>
        <begin position="66"/>
        <end position="87"/>
    </location>
</feature>
<dbReference type="EnsemblFungi" id="PTTG_07027-t43_1">
    <property type="protein sequence ID" value="PTTG_07027-t43_1-p1"/>
    <property type="gene ID" value="PTTG_07027"/>
</dbReference>
<reference evidence="2" key="1">
    <citation type="submission" date="2009-11" db="EMBL/GenBank/DDBJ databases">
        <authorList>
            <consortium name="The Broad Institute Genome Sequencing Platform"/>
            <person name="Ward D."/>
            <person name="Feldgarden M."/>
            <person name="Earl A."/>
            <person name="Young S.K."/>
            <person name="Zeng Q."/>
            <person name="Koehrsen M."/>
            <person name="Alvarado L."/>
            <person name="Berlin A."/>
            <person name="Bochicchio J."/>
            <person name="Borenstein D."/>
            <person name="Chapman S.B."/>
            <person name="Chen Z."/>
            <person name="Engels R."/>
            <person name="Freedman E."/>
            <person name="Gellesch M."/>
            <person name="Goldberg J."/>
            <person name="Griggs A."/>
            <person name="Gujja S."/>
            <person name="Heilman E."/>
            <person name="Heiman D."/>
            <person name="Hepburn T."/>
            <person name="Howarth C."/>
            <person name="Jen D."/>
            <person name="Larson L."/>
            <person name="Lewis B."/>
            <person name="Mehta T."/>
            <person name="Park D."/>
            <person name="Pearson M."/>
            <person name="Roberts A."/>
            <person name="Saif S."/>
            <person name="Shea T."/>
            <person name="Shenoy N."/>
            <person name="Sisk P."/>
            <person name="Stolte C."/>
            <person name="Sykes S."/>
            <person name="Thomson T."/>
            <person name="Walk T."/>
            <person name="White J."/>
            <person name="Yandava C."/>
            <person name="Izard J."/>
            <person name="Baranova O.V."/>
            <person name="Blanton J.M."/>
            <person name="Tanner A.C."/>
            <person name="Dewhirst F.E."/>
            <person name="Haas B."/>
            <person name="Nusbaum C."/>
            <person name="Birren B."/>
        </authorList>
    </citation>
    <scope>NUCLEOTIDE SEQUENCE [LARGE SCALE GENOMIC DNA]</scope>
    <source>
        <strain evidence="2">1-1 BBBD Race 1</strain>
    </source>
</reference>
<feature type="non-terminal residue" evidence="2">
    <location>
        <position position="282"/>
    </location>
</feature>
<reference evidence="2" key="2">
    <citation type="submission" date="2016-05" db="EMBL/GenBank/DDBJ databases">
        <title>Comparative analysis highlights variable genome content of wheat rusts and divergence of the mating loci.</title>
        <authorList>
            <person name="Cuomo C.A."/>
            <person name="Bakkeren G."/>
            <person name="Szabo L."/>
            <person name="Khalil H."/>
            <person name="Joly D."/>
            <person name="Goldberg J."/>
            <person name="Young S."/>
            <person name="Zeng Q."/>
            <person name="Fellers J."/>
        </authorList>
    </citation>
    <scope>NUCLEOTIDE SEQUENCE [LARGE SCALE GENOMIC DNA]</scope>
    <source>
        <strain evidence="2">1-1 BBBD Race 1</strain>
    </source>
</reference>
<sequence>MRYRTSPTLTTSAAASSVPWQGGRSIGVAISVDLRSNQRPSIKVTSAALGGENGLGARIRHTDLMGRASSGQTPHSRAGSPGPTRLGGVAQVHLARSRTRIRATHLGYRPLGPQPLSRDYRAPGMANSRRPVPTPPQPLEPTGPCLSPAVTTTPSPWLPPSAPALLVVRAHDFYAKPDRALARDPQRQHAPAARQPPPPPTRAWFNTFAHFNQARANQGDNLPDLAPQPMYTDLGVTPIQAELAARIEMPRNEMYGPMPILSGPQRARFHLDIPLCWLSIGL</sequence>
<accession>A0A180GSR4</accession>
<protein>
    <submittedName>
        <fullName evidence="2 3">Uncharacterized protein</fullName>
    </submittedName>
</protein>
<dbReference type="AlphaFoldDB" id="A0A180GSR4"/>
<reference evidence="3" key="4">
    <citation type="submission" date="2025-05" db="UniProtKB">
        <authorList>
            <consortium name="EnsemblFungi"/>
        </authorList>
    </citation>
    <scope>IDENTIFICATION</scope>
    <source>
        <strain evidence="3">isolate 1-1 / race 1 (BBBD)</strain>
    </source>
</reference>
<evidence type="ECO:0000313" key="3">
    <source>
        <dbReference type="EnsemblFungi" id="PTTG_07027-t43_1-p1"/>
    </source>
</evidence>
<evidence type="ECO:0000256" key="1">
    <source>
        <dbReference type="SAM" id="MobiDB-lite"/>
    </source>
</evidence>
<feature type="region of interest" description="Disordered" evidence="1">
    <location>
        <begin position="180"/>
        <end position="200"/>
    </location>
</feature>
<dbReference type="VEuPathDB" id="FungiDB:PTTG_07027"/>
<feature type="compositionally biased region" description="Pro residues" evidence="1">
    <location>
        <begin position="132"/>
        <end position="141"/>
    </location>
</feature>
<reference evidence="3 4" key="3">
    <citation type="journal article" date="2017" name="G3 (Bethesda)">
        <title>Comparative analysis highlights variable genome content of wheat rusts and divergence of the mating loci.</title>
        <authorList>
            <person name="Cuomo C.A."/>
            <person name="Bakkeren G."/>
            <person name="Khalil H.B."/>
            <person name="Panwar V."/>
            <person name="Joly D."/>
            <person name="Linning R."/>
            <person name="Sakthikumar S."/>
            <person name="Song X."/>
            <person name="Adiconis X."/>
            <person name="Fan L."/>
            <person name="Goldberg J.M."/>
            <person name="Levin J.Z."/>
            <person name="Young S."/>
            <person name="Zeng Q."/>
            <person name="Anikster Y."/>
            <person name="Bruce M."/>
            <person name="Wang M."/>
            <person name="Yin C."/>
            <person name="McCallum B."/>
            <person name="Szabo L.J."/>
            <person name="Hulbert S."/>
            <person name="Chen X."/>
            <person name="Fellers J.P."/>
        </authorList>
    </citation>
    <scope>NUCLEOTIDE SEQUENCE</scope>
    <source>
        <strain evidence="3">isolate 1-1 / race 1 (BBBD)</strain>
        <strain evidence="4">Isolate 1-1 / race 1 (BBBD)</strain>
    </source>
</reference>
<gene>
    <name evidence="2" type="ORF">PTTG_07027</name>
</gene>
<organism evidence="2">
    <name type="scientific">Puccinia triticina (isolate 1-1 / race 1 (BBBD))</name>
    <name type="common">Brown leaf rust fungus</name>
    <dbReference type="NCBI Taxonomy" id="630390"/>
    <lineage>
        <taxon>Eukaryota</taxon>
        <taxon>Fungi</taxon>
        <taxon>Dikarya</taxon>
        <taxon>Basidiomycota</taxon>
        <taxon>Pucciniomycotina</taxon>
        <taxon>Pucciniomycetes</taxon>
        <taxon>Pucciniales</taxon>
        <taxon>Pucciniaceae</taxon>
        <taxon>Puccinia</taxon>
    </lineage>
</organism>